<dbReference type="SMART" id="SM00248">
    <property type="entry name" value="ANK"/>
    <property type="match status" value="5"/>
</dbReference>
<gene>
    <name evidence="5" type="ORF">Tfont_00633</name>
</gene>
<feature type="signal peptide" evidence="4">
    <location>
        <begin position="1"/>
        <end position="19"/>
    </location>
</feature>
<dbReference type="Pfam" id="PF12796">
    <property type="entry name" value="Ank_2"/>
    <property type="match status" value="1"/>
</dbReference>
<dbReference type="InterPro" id="IPR050776">
    <property type="entry name" value="Ank_Repeat/CDKN_Inhibitor"/>
</dbReference>
<feature type="repeat" description="ANK" evidence="3">
    <location>
        <begin position="165"/>
        <end position="197"/>
    </location>
</feature>
<evidence type="ECO:0000256" key="2">
    <source>
        <dbReference type="ARBA" id="ARBA00023043"/>
    </source>
</evidence>
<accession>A0A554XPA1</accession>
<keyword evidence="4" id="KW-0732">Signal</keyword>
<evidence type="ECO:0000313" key="6">
    <source>
        <dbReference type="Proteomes" id="UP000316388"/>
    </source>
</evidence>
<comment type="caution">
    <text evidence="5">The sequence shown here is derived from an EMBL/GenBank/DDBJ whole genome shotgun (WGS) entry which is preliminary data.</text>
</comment>
<dbReference type="Gene3D" id="1.25.40.20">
    <property type="entry name" value="Ankyrin repeat-containing domain"/>
    <property type="match status" value="2"/>
</dbReference>
<evidence type="ECO:0000256" key="1">
    <source>
        <dbReference type="ARBA" id="ARBA00022737"/>
    </source>
</evidence>
<organism evidence="5 6">
    <name type="scientific">Tepidimonas fonticaldi</name>
    <dbReference type="NCBI Taxonomy" id="1101373"/>
    <lineage>
        <taxon>Bacteria</taxon>
        <taxon>Pseudomonadati</taxon>
        <taxon>Pseudomonadota</taxon>
        <taxon>Betaproteobacteria</taxon>
        <taxon>Burkholderiales</taxon>
        <taxon>Tepidimonas</taxon>
    </lineage>
</organism>
<dbReference type="PROSITE" id="PS50297">
    <property type="entry name" value="ANK_REP_REGION"/>
    <property type="match status" value="1"/>
</dbReference>
<keyword evidence="2 3" id="KW-0040">ANK repeat</keyword>
<keyword evidence="1" id="KW-0677">Repeat</keyword>
<evidence type="ECO:0000256" key="4">
    <source>
        <dbReference type="SAM" id="SignalP"/>
    </source>
</evidence>
<dbReference type="Proteomes" id="UP000316388">
    <property type="component" value="Unassembled WGS sequence"/>
</dbReference>
<feature type="chain" id="PRO_5021937975" evidence="4">
    <location>
        <begin position="20"/>
        <end position="241"/>
    </location>
</feature>
<protein>
    <submittedName>
        <fullName evidence="5">Ankyrin repeats (Many copies)</fullName>
    </submittedName>
</protein>
<dbReference type="InterPro" id="IPR002110">
    <property type="entry name" value="Ankyrin_rpt"/>
</dbReference>
<evidence type="ECO:0000313" key="5">
    <source>
        <dbReference type="EMBL" id="TSE37637.1"/>
    </source>
</evidence>
<dbReference type="EMBL" id="VJOO01000004">
    <property type="protein sequence ID" value="TSE37637.1"/>
    <property type="molecule type" value="Genomic_DNA"/>
</dbReference>
<dbReference type="RefSeq" id="WP_130104402.1">
    <property type="nucleotide sequence ID" value="NZ_VJOO01000004.1"/>
</dbReference>
<name>A0A554XPA1_9BURK</name>
<dbReference type="PANTHER" id="PTHR24201">
    <property type="entry name" value="ANK_REP_REGION DOMAIN-CONTAINING PROTEIN"/>
    <property type="match status" value="1"/>
</dbReference>
<dbReference type="PROSITE" id="PS50088">
    <property type="entry name" value="ANK_REPEAT"/>
    <property type="match status" value="1"/>
</dbReference>
<dbReference type="InterPro" id="IPR036770">
    <property type="entry name" value="Ankyrin_rpt-contain_sf"/>
</dbReference>
<dbReference type="PANTHER" id="PTHR24201:SF14">
    <property type="entry name" value="CYCLIN-DEPENDENT KINASE 4 INHIBITOR C-LIKE"/>
    <property type="match status" value="1"/>
</dbReference>
<dbReference type="SUPFAM" id="SSF48403">
    <property type="entry name" value="Ankyrin repeat"/>
    <property type="match status" value="1"/>
</dbReference>
<dbReference type="PROSITE" id="PS51257">
    <property type="entry name" value="PROKAR_LIPOPROTEIN"/>
    <property type="match status" value="1"/>
</dbReference>
<proteinExistence type="predicted"/>
<reference evidence="5 6" key="1">
    <citation type="submission" date="2019-07" db="EMBL/GenBank/DDBJ databases">
        <title>Tepidimonas fonticaldi AT-A2 draft genome.</title>
        <authorList>
            <person name="Da Costa M.S."/>
            <person name="Froufe H.J.C."/>
            <person name="Egas C."/>
            <person name="Albuquerque L."/>
        </authorList>
    </citation>
    <scope>NUCLEOTIDE SEQUENCE [LARGE SCALE GENOMIC DNA]</scope>
    <source>
        <strain evidence="5 6">AT-A2</strain>
    </source>
</reference>
<sequence length="241" mass="25020">MRAVLILLLAMIGATACRAGDRVDASETFSDPKAAELAAAVAEGDAARVRALVRQGADPNARGARGVTLLQFAMLAQSPRGFTALLEAGAHPARPGLGGSTAVHGAALADDTAYLDALIAHRADLDAPHAETGASALAEATGARTRAQFARLLEAGADPNRADRMGNTPLHQAAKLNDAAQVLALLEAGADPRARNRQGATFQTYLFKTPDDRLTAQARAERAQVVAWLQAHGIEREAVAP</sequence>
<evidence type="ECO:0000256" key="3">
    <source>
        <dbReference type="PROSITE-ProRule" id="PRU00023"/>
    </source>
</evidence>
<dbReference type="AlphaFoldDB" id="A0A554XPA1"/>